<reference evidence="1 2" key="1">
    <citation type="submission" date="2023-02" db="EMBL/GenBank/DDBJ databases">
        <title>LHISI_Scaffold_Assembly.</title>
        <authorList>
            <person name="Stuart O.P."/>
            <person name="Cleave R."/>
            <person name="Magrath M.J.L."/>
            <person name="Mikheyev A.S."/>
        </authorList>
    </citation>
    <scope>NUCLEOTIDE SEQUENCE [LARGE SCALE GENOMIC DNA]</scope>
    <source>
        <strain evidence="1">Daus_M_001</strain>
        <tissue evidence="1">Leg muscle</tissue>
    </source>
</reference>
<proteinExistence type="predicted"/>
<name>A0ABQ9I7C9_9NEOP</name>
<sequence length="208" mass="23839">MFDIPRKTLERRIQIGNVTKWPMEPSYCLGKDNEERLVRHTKKKMLMNGFPLTRDDVRGLAYNFATQLGIQHRFNNEKEKAGYDWLLPFLSRHPDISVRKSEGVSLERVQGMDRNEVGRYFSLLKNIVEENYLINKPSVLFSKDETGLQLINRPGQVLIEKGSKAVHTITLGERGDTITVIACCNAEGMFLPPVSIMKAKNKKTRMEG</sequence>
<dbReference type="Proteomes" id="UP001159363">
    <property type="component" value="Chromosome 2"/>
</dbReference>
<comment type="caution">
    <text evidence="1">The sequence shown here is derived from an EMBL/GenBank/DDBJ whole genome shotgun (WGS) entry which is preliminary data.</text>
</comment>
<dbReference type="EMBL" id="JARBHB010000002">
    <property type="protein sequence ID" value="KAJ8892164.1"/>
    <property type="molecule type" value="Genomic_DNA"/>
</dbReference>
<gene>
    <name evidence="1" type="ORF">PR048_004744</name>
</gene>
<keyword evidence="2" id="KW-1185">Reference proteome</keyword>
<evidence type="ECO:0000313" key="2">
    <source>
        <dbReference type="Proteomes" id="UP001159363"/>
    </source>
</evidence>
<accession>A0ABQ9I7C9</accession>
<evidence type="ECO:0000313" key="1">
    <source>
        <dbReference type="EMBL" id="KAJ8892164.1"/>
    </source>
</evidence>
<protein>
    <submittedName>
        <fullName evidence="1">Uncharacterized protein</fullName>
    </submittedName>
</protein>
<organism evidence="1 2">
    <name type="scientific">Dryococelus australis</name>
    <dbReference type="NCBI Taxonomy" id="614101"/>
    <lineage>
        <taxon>Eukaryota</taxon>
        <taxon>Metazoa</taxon>
        <taxon>Ecdysozoa</taxon>
        <taxon>Arthropoda</taxon>
        <taxon>Hexapoda</taxon>
        <taxon>Insecta</taxon>
        <taxon>Pterygota</taxon>
        <taxon>Neoptera</taxon>
        <taxon>Polyneoptera</taxon>
        <taxon>Phasmatodea</taxon>
        <taxon>Verophasmatodea</taxon>
        <taxon>Anareolatae</taxon>
        <taxon>Phasmatidae</taxon>
        <taxon>Eurycanthinae</taxon>
        <taxon>Dryococelus</taxon>
    </lineage>
</organism>